<evidence type="ECO:0000313" key="2">
    <source>
        <dbReference type="Proteomes" id="UP000828048"/>
    </source>
</evidence>
<name>A0ACB7Y8X9_9ERIC</name>
<dbReference type="Proteomes" id="UP000828048">
    <property type="component" value="Chromosome 7"/>
</dbReference>
<sequence length="108" mass="11787">MGAEEESREVNQRSGPNPSPNPHLTESQFLSWKRQKDADASARKAEAARKRAEDIAAGIVQMNDFNAVTRHLGSFLGSTTLHSCCLISTGLGGMLHDIFFSPFLAGLW</sequence>
<keyword evidence="2" id="KW-1185">Reference proteome</keyword>
<comment type="caution">
    <text evidence="1">The sequence shown here is derived from an EMBL/GenBank/DDBJ whole genome shotgun (WGS) entry which is preliminary data.</text>
</comment>
<evidence type="ECO:0000313" key="1">
    <source>
        <dbReference type="EMBL" id="KAH7849935.1"/>
    </source>
</evidence>
<gene>
    <name evidence="1" type="ORF">Vadar_025267</name>
</gene>
<dbReference type="EMBL" id="CM037157">
    <property type="protein sequence ID" value="KAH7849935.1"/>
    <property type="molecule type" value="Genomic_DNA"/>
</dbReference>
<reference evidence="1 2" key="1">
    <citation type="journal article" date="2021" name="Hortic Res">
        <title>High-quality reference genome and annotation aids understanding of berry development for evergreen blueberry (Vaccinium darrowii).</title>
        <authorList>
            <person name="Yu J."/>
            <person name="Hulse-Kemp A.M."/>
            <person name="Babiker E."/>
            <person name="Staton M."/>
        </authorList>
    </citation>
    <scope>NUCLEOTIDE SEQUENCE [LARGE SCALE GENOMIC DNA]</scope>
    <source>
        <strain evidence="2">cv. NJ 8807/NJ 8810</strain>
        <tissue evidence="1">Young leaf</tissue>
    </source>
</reference>
<proteinExistence type="predicted"/>
<protein>
    <submittedName>
        <fullName evidence="1">Uncharacterized protein</fullName>
    </submittedName>
</protein>
<organism evidence="1 2">
    <name type="scientific">Vaccinium darrowii</name>
    <dbReference type="NCBI Taxonomy" id="229202"/>
    <lineage>
        <taxon>Eukaryota</taxon>
        <taxon>Viridiplantae</taxon>
        <taxon>Streptophyta</taxon>
        <taxon>Embryophyta</taxon>
        <taxon>Tracheophyta</taxon>
        <taxon>Spermatophyta</taxon>
        <taxon>Magnoliopsida</taxon>
        <taxon>eudicotyledons</taxon>
        <taxon>Gunneridae</taxon>
        <taxon>Pentapetalae</taxon>
        <taxon>asterids</taxon>
        <taxon>Ericales</taxon>
        <taxon>Ericaceae</taxon>
        <taxon>Vaccinioideae</taxon>
        <taxon>Vaccinieae</taxon>
        <taxon>Vaccinium</taxon>
    </lineage>
</organism>
<accession>A0ACB7Y8X9</accession>